<protein>
    <submittedName>
        <fullName evidence="2">Uncharacterized protein</fullName>
    </submittedName>
</protein>
<keyword evidence="1" id="KW-0812">Transmembrane</keyword>
<evidence type="ECO:0000256" key="1">
    <source>
        <dbReference type="SAM" id="Phobius"/>
    </source>
</evidence>
<keyword evidence="3" id="KW-1185">Reference proteome</keyword>
<proteinExistence type="predicted"/>
<feature type="transmembrane region" description="Helical" evidence="1">
    <location>
        <begin position="59"/>
        <end position="75"/>
    </location>
</feature>
<feature type="transmembrane region" description="Helical" evidence="1">
    <location>
        <begin position="34"/>
        <end position="53"/>
    </location>
</feature>
<organism evidence="2 3">
    <name type="scientific">Zonotrichia albicollis</name>
    <name type="common">White-throated sparrow</name>
    <name type="synonym">Fringilla albicollis</name>
    <dbReference type="NCBI Taxonomy" id="44394"/>
    <lineage>
        <taxon>Eukaryota</taxon>
        <taxon>Metazoa</taxon>
        <taxon>Chordata</taxon>
        <taxon>Craniata</taxon>
        <taxon>Vertebrata</taxon>
        <taxon>Euteleostomi</taxon>
        <taxon>Archelosauria</taxon>
        <taxon>Archosauria</taxon>
        <taxon>Dinosauria</taxon>
        <taxon>Saurischia</taxon>
        <taxon>Theropoda</taxon>
        <taxon>Coelurosauria</taxon>
        <taxon>Aves</taxon>
        <taxon>Neognathae</taxon>
        <taxon>Neoaves</taxon>
        <taxon>Telluraves</taxon>
        <taxon>Australaves</taxon>
        <taxon>Passeriformes</taxon>
        <taxon>Passerellidae</taxon>
        <taxon>Zonotrichia</taxon>
    </lineage>
</organism>
<name>A0A8D2NKH3_ZONAL</name>
<dbReference type="AlphaFoldDB" id="A0A8D2NKH3"/>
<keyword evidence="1" id="KW-1133">Transmembrane helix</keyword>
<dbReference type="Proteomes" id="UP000694413">
    <property type="component" value="Unassembled WGS sequence"/>
</dbReference>
<accession>A0A8D2NKH3</accession>
<reference evidence="2" key="2">
    <citation type="submission" date="2025-09" db="UniProtKB">
        <authorList>
            <consortium name="Ensembl"/>
        </authorList>
    </citation>
    <scope>IDENTIFICATION</scope>
</reference>
<evidence type="ECO:0000313" key="3">
    <source>
        <dbReference type="Proteomes" id="UP000694413"/>
    </source>
</evidence>
<reference evidence="2" key="1">
    <citation type="submission" date="2025-08" db="UniProtKB">
        <authorList>
            <consortium name="Ensembl"/>
        </authorList>
    </citation>
    <scope>IDENTIFICATION</scope>
</reference>
<keyword evidence="1" id="KW-0472">Membrane</keyword>
<sequence length="108" mass="12683">YPLHLENNLFSLSLHIWYHSHLETFTYMRIYWKFRVCMCVYIYIFVCGTLYILGESEGVISFCLCLLCANVYFLVQVRKGYTSPKQTVSQDIRELTGRSICKSSGLKM</sequence>
<dbReference type="Ensembl" id="ENSZALT00000030469.1">
    <property type="protein sequence ID" value="ENSZALP00000023483.1"/>
    <property type="gene ID" value="ENSZALG00000018166.1"/>
</dbReference>
<evidence type="ECO:0000313" key="2">
    <source>
        <dbReference type="Ensembl" id="ENSZALP00000023483.1"/>
    </source>
</evidence>